<sequence>MSEELILPTLRWLPEAACWQPFRGLQPCDWPPEVEPQRLPHPSYTVGTRVYFEYAGPRPWEGVIQLIELPGGHYQPWEDVYTLIARRYYRPEAIVYLIQARGHLRLVRAPRIVGLSTGSDLRPLLEHGYEEF</sequence>
<accession>A0A455SYA7</accession>
<reference evidence="1" key="1">
    <citation type="submission" date="2018-12" db="EMBL/GenBank/DDBJ databases">
        <title>Novel natural products biosynthetic potential of the class Ktedonobacteria.</title>
        <authorList>
            <person name="Zheng Y."/>
            <person name="Saitou A."/>
            <person name="Wang C.M."/>
            <person name="Toyoda A."/>
            <person name="Minakuchi Y."/>
            <person name="Sekiguchi Y."/>
            <person name="Ueda K."/>
            <person name="Takano H."/>
            <person name="Sakai Y."/>
            <person name="Yokota A."/>
            <person name="Yabe S."/>
        </authorList>
    </citation>
    <scope>NUCLEOTIDE SEQUENCE</scope>
    <source>
        <strain evidence="1">A3-2</strain>
    </source>
</reference>
<organism evidence="1">
    <name type="scientific">Thermogemmatispora argillosa</name>
    <dbReference type="NCBI Taxonomy" id="2045280"/>
    <lineage>
        <taxon>Bacteria</taxon>
        <taxon>Bacillati</taxon>
        <taxon>Chloroflexota</taxon>
        <taxon>Ktedonobacteria</taxon>
        <taxon>Thermogemmatisporales</taxon>
        <taxon>Thermogemmatisporaceae</taxon>
        <taxon>Thermogemmatispora</taxon>
    </lineage>
</organism>
<dbReference type="AlphaFoldDB" id="A0A455SYA7"/>
<gene>
    <name evidence="1" type="ORF">KTA_07650</name>
</gene>
<dbReference type="EMBL" id="AP019377">
    <property type="protein sequence ID" value="BBH92566.1"/>
    <property type="molecule type" value="Genomic_DNA"/>
</dbReference>
<proteinExistence type="predicted"/>
<evidence type="ECO:0000313" key="1">
    <source>
        <dbReference type="EMBL" id="BBH92566.1"/>
    </source>
</evidence>
<name>A0A455SYA7_9CHLR</name>
<protein>
    <submittedName>
        <fullName evidence="1">Uncharacterized protein</fullName>
    </submittedName>
</protein>